<feature type="chain" id="PRO_5032531033" description="Sulfotransferase domain-containing protein" evidence="2">
    <location>
        <begin position="21"/>
        <end position="296"/>
    </location>
</feature>
<organism evidence="3 4">
    <name type="scientific">Symbiodinium pilosum</name>
    <name type="common">Dinoflagellate</name>
    <dbReference type="NCBI Taxonomy" id="2952"/>
    <lineage>
        <taxon>Eukaryota</taxon>
        <taxon>Sar</taxon>
        <taxon>Alveolata</taxon>
        <taxon>Dinophyceae</taxon>
        <taxon>Suessiales</taxon>
        <taxon>Symbiodiniaceae</taxon>
        <taxon>Symbiodinium</taxon>
    </lineage>
</organism>
<dbReference type="InterPro" id="IPR027417">
    <property type="entry name" value="P-loop_NTPase"/>
</dbReference>
<evidence type="ECO:0000313" key="3">
    <source>
        <dbReference type="EMBL" id="CAE7465257.1"/>
    </source>
</evidence>
<gene>
    <name evidence="3" type="ORF">SPIL2461_LOCUS11671</name>
</gene>
<evidence type="ECO:0000313" key="4">
    <source>
        <dbReference type="Proteomes" id="UP000649617"/>
    </source>
</evidence>
<keyword evidence="4" id="KW-1185">Reference proteome</keyword>
<evidence type="ECO:0000256" key="1">
    <source>
        <dbReference type="SAM" id="MobiDB-lite"/>
    </source>
</evidence>
<dbReference type="AlphaFoldDB" id="A0A812S8G3"/>
<dbReference type="SUPFAM" id="SSF52540">
    <property type="entry name" value="P-loop containing nucleoside triphosphate hydrolases"/>
    <property type="match status" value="1"/>
</dbReference>
<evidence type="ECO:0008006" key="5">
    <source>
        <dbReference type="Google" id="ProtNLM"/>
    </source>
</evidence>
<dbReference type="EMBL" id="CAJNIZ010022936">
    <property type="protein sequence ID" value="CAE7465257.1"/>
    <property type="molecule type" value="Genomic_DNA"/>
</dbReference>
<accession>A0A812S8G3</accession>
<keyword evidence="2" id="KW-0732">Signal</keyword>
<feature type="signal peptide" evidence="2">
    <location>
        <begin position="1"/>
        <end position="20"/>
    </location>
</feature>
<sequence length="296" mass="33112">MRSIWAFCLASALSLGDGSACSSFKEPIELDSSVECAAMNMLQARMETVLASSKQKPWDVYWYLVGTNHKAGTILLRRLTGRMFYVLGATYSCQVQFAGDWGLMTTDGMHNCSDSPNARIRFDKDLCPQSLLNLRGISKGAMRAVTMIRDPAVMLASAYCYHHRGEEYGLQPAPDRRPWPWPGIMSMGPAEGMAVLSDGMFGVLECMTGAVEIGGHDTLAVRYENISRSSEDFDRTVEQMADFMFEDLISPEERRQMVLYAQLEDMHRVTTKETDQHSNDKDCEQEALSVLPSLKD</sequence>
<comment type="caution">
    <text evidence="3">The sequence shown here is derived from an EMBL/GenBank/DDBJ whole genome shotgun (WGS) entry which is preliminary data.</text>
</comment>
<feature type="non-terminal residue" evidence="3">
    <location>
        <position position="296"/>
    </location>
</feature>
<name>A0A812S8G3_SYMPI</name>
<evidence type="ECO:0000256" key="2">
    <source>
        <dbReference type="SAM" id="SignalP"/>
    </source>
</evidence>
<dbReference type="Proteomes" id="UP000649617">
    <property type="component" value="Unassembled WGS sequence"/>
</dbReference>
<protein>
    <recommendedName>
        <fullName evidence="5">Sulfotransferase domain-containing protein</fullName>
    </recommendedName>
</protein>
<feature type="region of interest" description="Disordered" evidence="1">
    <location>
        <begin position="270"/>
        <end position="296"/>
    </location>
</feature>
<dbReference type="Gene3D" id="3.40.50.300">
    <property type="entry name" value="P-loop containing nucleotide triphosphate hydrolases"/>
    <property type="match status" value="1"/>
</dbReference>
<dbReference type="OrthoDB" id="412917at2759"/>
<feature type="compositionally biased region" description="Basic and acidic residues" evidence="1">
    <location>
        <begin position="270"/>
        <end position="284"/>
    </location>
</feature>
<reference evidence="3" key="1">
    <citation type="submission" date="2021-02" db="EMBL/GenBank/DDBJ databases">
        <authorList>
            <person name="Dougan E. K."/>
            <person name="Rhodes N."/>
            <person name="Thang M."/>
            <person name="Chan C."/>
        </authorList>
    </citation>
    <scope>NUCLEOTIDE SEQUENCE</scope>
</reference>
<proteinExistence type="predicted"/>